<feature type="transmembrane region" description="Helical" evidence="4">
    <location>
        <begin position="62"/>
        <end position="84"/>
    </location>
</feature>
<dbReference type="SMART" id="SM00304">
    <property type="entry name" value="HAMP"/>
    <property type="match status" value="1"/>
</dbReference>
<evidence type="ECO:0000256" key="3">
    <source>
        <dbReference type="PROSITE-ProRule" id="PRU00284"/>
    </source>
</evidence>
<keyword evidence="4" id="KW-0472">Membrane</keyword>
<dbReference type="GO" id="GO:0007165">
    <property type="term" value="P:signal transduction"/>
    <property type="evidence" value="ECO:0007669"/>
    <property type="project" value="UniProtKB-KW"/>
</dbReference>
<dbReference type="Pfam" id="PF00672">
    <property type="entry name" value="HAMP"/>
    <property type="match status" value="1"/>
</dbReference>
<name>A0A8J8MBN4_9FIRM</name>
<dbReference type="InterPro" id="IPR004089">
    <property type="entry name" value="MCPsignal_dom"/>
</dbReference>
<keyword evidence="1 3" id="KW-0807">Transducer</keyword>
<dbReference type="Gene3D" id="6.10.340.10">
    <property type="match status" value="1"/>
</dbReference>
<dbReference type="EMBL" id="CP058561">
    <property type="protein sequence ID" value="QUH29869.1"/>
    <property type="molecule type" value="Genomic_DNA"/>
</dbReference>
<accession>A0A8J8MBN4</accession>
<dbReference type="Gene3D" id="1.10.287.950">
    <property type="entry name" value="Methyl-accepting chemotaxis protein"/>
    <property type="match status" value="1"/>
</dbReference>
<dbReference type="PROSITE" id="PS50111">
    <property type="entry name" value="CHEMOTAXIS_TRANSDUC_2"/>
    <property type="match status" value="1"/>
</dbReference>
<dbReference type="GO" id="GO:0016020">
    <property type="term" value="C:membrane"/>
    <property type="evidence" value="ECO:0007669"/>
    <property type="project" value="InterPro"/>
</dbReference>
<keyword evidence="4" id="KW-1133">Transmembrane helix</keyword>
<evidence type="ECO:0000256" key="2">
    <source>
        <dbReference type="ARBA" id="ARBA00029447"/>
    </source>
</evidence>
<feature type="domain" description="HAMP" evidence="6">
    <location>
        <begin position="81"/>
        <end position="136"/>
    </location>
</feature>
<reference evidence="7 8" key="1">
    <citation type="submission" date="2020-07" db="EMBL/GenBank/DDBJ databases">
        <title>Vallitalea guaymasensis genome.</title>
        <authorList>
            <person name="Postec A."/>
        </authorList>
    </citation>
    <scope>NUCLEOTIDE SEQUENCE [LARGE SCALE GENOMIC DNA]</scope>
    <source>
        <strain evidence="7 8">Ra1766G1</strain>
    </source>
</reference>
<evidence type="ECO:0000313" key="7">
    <source>
        <dbReference type="EMBL" id="QUH29869.1"/>
    </source>
</evidence>
<evidence type="ECO:0000256" key="1">
    <source>
        <dbReference type="ARBA" id="ARBA00023224"/>
    </source>
</evidence>
<dbReference type="PANTHER" id="PTHR32089">
    <property type="entry name" value="METHYL-ACCEPTING CHEMOTAXIS PROTEIN MCPB"/>
    <property type="match status" value="1"/>
</dbReference>
<proteinExistence type="inferred from homology"/>
<dbReference type="InterPro" id="IPR003660">
    <property type="entry name" value="HAMP_dom"/>
</dbReference>
<dbReference type="Proteomes" id="UP000677305">
    <property type="component" value="Chromosome"/>
</dbReference>
<evidence type="ECO:0000259" key="6">
    <source>
        <dbReference type="PROSITE" id="PS50885"/>
    </source>
</evidence>
<evidence type="ECO:0000256" key="4">
    <source>
        <dbReference type="SAM" id="Phobius"/>
    </source>
</evidence>
<evidence type="ECO:0000313" key="8">
    <source>
        <dbReference type="Proteomes" id="UP000677305"/>
    </source>
</evidence>
<feature type="domain" description="Methyl-accepting transducer" evidence="5">
    <location>
        <begin position="155"/>
        <end position="420"/>
    </location>
</feature>
<dbReference type="SMART" id="SM00283">
    <property type="entry name" value="MA"/>
    <property type="match status" value="1"/>
</dbReference>
<dbReference type="AlphaFoldDB" id="A0A8J8MBN4"/>
<dbReference type="RefSeq" id="WP_212690121.1">
    <property type="nucleotide sequence ID" value="NZ_CP058561.1"/>
</dbReference>
<dbReference type="Pfam" id="PF00015">
    <property type="entry name" value="MCPsignal"/>
    <property type="match status" value="1"/>
</dbReference>
<organism evidence="7 8">
    <name type="scientific">Vallitalea guaymasensis</name>
    <dbReference type="NCBI Taxonomy" id="1185412"/>
    <lineage>
        <taxon>Bacteria</taxon>
        <taxon>Bacillati</taxon>
        <taxon>Bacillota</taxon>
        <taxon>Clostridia</taxon>
        <taxon>Lachnospirales</taxon>
        <taxon>Vallitaleaceae</taxon>
        <taxon>Vallitalea</taxon>
    </lineage>
</organism>
<keyword evidence="8" id="KW-1185">Reference proteome</keyword>
<sequence length="442" mass="48922">MKNEVEALNVKKNNRTIRKKIIFCVNIMFLLALAVLTIINIFTVNKYVGSDTYNGAMIRESILIAVICLIIVGGILTIIINKLLKPLKIASEHLESMADGDYSKEIPKNKFNMNDEIGVMAKSLIKMQENSIELINKIKYESNNVSDSSNTLSVIADNSEKQAKELTKAMESLADRTIREVSYSDKIINISKTLEEDISETIEHLDESLEISEDTMKLGNKGVKIMDELYNTTEESTRKIKDIVKIIDIVHRSSLNAENIIGLIENIASQTNLLALNASIEAARAGEAGKGFAVVAGEIRDLAENTGKATKDIQELINNIQEKTGSAVDSIEKIDSIVSTGADYMVNTKDIFDKTVKYIDSIVDNLDDLKNDHATNMVKSKKDILDAINEISRITHETDSSTQQVLASTEEQIASIEEISAKAEESKEATGRLTKTVDLFKI</sequence>
<dbReference type="SUPFAM" id="SSF58104">
    <property type="entry name" value="Methyl-accepting chemotaxis protein (MCP) signaling domain"/>
    <property type="match status" value="1"/>
</dbReference>
<dbReference type="KEGG" id="vgu:HYG85_13495"/>
<evidence type="ECO:0000259" key="5">
    <source>
        <dbReference type="PROSITE" id="PS50111"/>
    </source>
</evidence>
<comment type="similarity">
    <text evidence="2">Belongs to the methyl-accepting chemotaxis (MCP) protein family.</text>
</comment>
<dbReference type="PANTHER" id="PTHR32089:SF112">
    <property type="entry name" value="LYSOZYME-LIKE PROTEIN-RELATED"/>
    <property type="match status" value="1"/>
</dbReference>
<feature type="transmembrane region" description="Helical" evidence="4">
    <location>
        <begin position="21"/>
        <end position="42"/>
    </location>
</feature>
<dbReference type="CDD" id="cd06225">
    <property type="entry name" value="HAMP"/>
    <property type="match status" value="1"/>
</dbReference>
<gene>
    <name evidence="7" type="ORF">HYG85_13495</name>
</gene>
<keyword evidence="4" id="KW-0812">Transmembrane</keyword>
<dbReference type="PROSITE" id="PS50885">
    <property type="entry name" value="HAMP"/>
    <property type="match status" value="1"/>
</dbReference>
<protein>
    <submittedName>
        <fullName evidence="7">Methyl-accepting chemotaxis protein</fullName>
    </submittedName>
</protein>